<feature type="transmembrane region" description="Helical" evidence="6">
    <location>
        <begin position="109"/>
        <end position="134"/>
    </location>
</feature>
<protein>
    <submittedName>
        <fullName evidence="8">Cytochrome b/b6 domain-containing protein</fullName>
    </submittedName>
</protein>
<keyword evidence="5 6" id="KW-0472">Membrane</keyword>
<feature type="transmembrane region" description="Helical" evidence="6">
    <location>
        <begin position="65"/>
        <end position="85"/>
    </location>
</feature>
<dbReference type="Proteomes" id="UP000824220">
    <property type="component" value="Unassembled WGS sequence"/>
</dbReference>
<feature type="domain" description="Cytochrome b561 bacterial/Ni-hydrogenase" evidence="7">
    <location>
        <begin position="63"/>
        <end position="255"/>
    </location>
</feature>
<feature type="transmembrane region" description="Helical" evidence="6">
    <location>
        <begin position="12"/>
        <end position="32"/>
    </location>
</feature>
<reference evidence="8" key="2">
    <citation type="submission" date="2021-04" db="EMBL/GenBank/DDBJ databases">
        <authorList>
            <person name="Gilroy R."/>
        </authorList>
    </citation>
    <scope>NUCLEOTIDE SEQUENCE</scope>
    <source>
        <strain evidence="8">ChiHjej8B7-3636</strain>
    </source>
</reference>
<dbReference type="SUPFAM" id="SSF81342">
    <property type="entry name" value="Transmembrane di-heme cytochromes"/>
    <property type="match status" value="1"/>
</dbReference>
<keyword evidence="2" id="KW-1003">Cell membrane</keyword>
<evidence type="ECO:0000256" key="4">
    <source>
        <dbReference type="ARBA" id="ARBA00022989"/>
    </source>
</evidence>
<dbReference type="AlphaFoldDB" id="A0A9D2H549"/>
<feature type="transmembrane region" description="Helical" evidence="6">
    <location>
        <begin position="261"/>
        <end position="281"/>
    </location>
</feature>
<evidence type="ECO:0000256" key="2">
    <source>
        <dbReference type="ARBA" id="ARBA00022475"/>
    </source>
</evidence>
<evidence type="ECO:0000259" key="7">
    <source>
        <dbReference type="Pfam" id="PF01292"/>
    </source>
</evidence>
<dbReference type="InterPro" id="IPR051542">
    <property type="entry name" value="Hydrogenase_cytochrome"/>
</dbReference>
<organism evidence="8 9">
    <name type="scientific">Candidatus Microbacterium stercoravium</name>
    <dbReference type="NCBI Taxonomy" id="2838697"/>
    <lineage>
        <taxon>Bacteria</taxon>
        <taxon>Bacillati</taxon>
        <taxon>Actinomycetota</taxon>
        <taxon>Actinomycetes</taxon>
        <taxon>Micrococcales</taxon>
        <taxon>Microbacteriaceae</taxon>
        <taxon>Microbacterium</taxon>
    </lineage>
</organism>
<dbReference type="InterPro" id="IPR016174">
    <property type="entry name" value="Di-haem_cyt_TM"/>
</dbReference>
<comment type="subcellular location">
    <subcellularLocation>
        <location evidence="1">Cell membrane</location>
        <topology evidence="1">Multi-pass membrane protein</topology>
    </subcellularLocation>
</comment>
<gene>
    <name evidence="8" type="ORF">H9800_04605</name>
</gene>
<evidence type="ECO:0000256" key="1">
    <source>
        <dbReference type="ARBA" id="ARBA00004651"/>
    </source>
</evidence>
<evidence type="ECO:0000313" key="9">
    <source>
        <dbReference type="Proteomes" id="UP000824220"/>
    </source>
</evidence>
<dbReference type="InterPro" id="IPR011577">
    <property type="entry name" value="Cyt_b561_bac/Ni-Hgenase"/>
</dbReference>
<keyword evidence="3 6" id="KW-0812">Transmembrane</keyword>
<keyword evidence="4 6" id="KW-1133">Transmembrane helix</keyword>
<accession>A0A9D2H549</accession>
<proteinExistence type="predicted"/>
<dbReference type="EMBL" id="DXAM01000062">
    <property type="protein sequence ID" value="HJA04122.1"/>
    <property type="molecule type" value="Genomic_DNA"/>
</dbReference>
<evidence type="ECO:0000256" key="3">
    <source>
        <dbReference type="ARBA" id="ARBA00022692"/>
    </source>
</evidence>
<dbReference type="GO" id="GO:0022904">
    <property type="term" value="P:respiratory electron transport chain"/>
    <property type="evidence" value="ECO:0007669"/>
    <property type="project" value="InterPro"/>
</dbReference>
<evidence type="ECO:0000256" key="6">
    <source>
        <dbReference type="SAM" id="Phobius"/>
    </source>
</evidence>
<feature type="transmembrane region" description="Helical" evidence="6">
    <location>
        <begin position="179"/>
        <end position="200"/>
    </location>
</feature>
<dbReference type="Gene3D" id="1.20.950.20">
    <property type="entry name" value="Transmembrane di-heme cytochromes, Chain C"/>
    <property type="match status" value="1"/>
</dbReference>
<dbReference type="PANTHER" id="PTHR30485">
    <property type="entry name" value="NI/FE-HYDROGENASE 1 B-TYPE CYTOCHROME SUBUNIT"/>
    <property type="match status" value="1"/>
</dbReference>
<dbReference type="GO" id="GO:0005886">
    <property type="term" value="C:plasma membrane"/>
    <property type="evidence" value="ECO:0007669"/>
    <property type="project" value="TreeGrafter"/>
</dbReference>
<dbReference type="Pfam" id="PF01292">
    <property type="entry name" value="Ni_hydr_CYTB"/>
    <property type="match status" value="1"/>
</dbReference>
<name>A0A9D2H549_9MICO</name>
<evidence type="ECO:0000256" key="5">
    <source>
        <dbReference type="ARBA" id="ARBA00023136"/>
    </source>
</evidence>
<comment type="caution">
    <text evidence="8">The sequence shown here is derived from an EMBL/GenBank/DDBJ whole genome shotgun (WGS) entry which is preliminary data.</text>
</comment>
<dbReference type="GO" id="GO:0020037">
    <property type="term" value="F:heme binding"/>
    <property type="evidence" value="ECO:0007669"/>
    <property type="project" value="TreeGrafter"/>
</dbReference>
<reference evidence="8" key="1">
    <citation type="journal article" date="2021" name="PeerJ">
        <title>Extensive microbial diversity within the chicken gut microbiome revealed by metagenomics and culture.</title>
        <authorList>
            <person name="Gilroy R."/>
            <person name="Ravi A."/>
            <person name="Getino M."/>
            <person name="Pursley I."/>
            <person name="Horton D.L."/>
            <person name="Alikhan N.F."/>
            <person name="Baker D."/>
            <person name="Gharbi K."/>
            <person name="Hall N."/>
            <person name="Watson M."/>
            <person name="Adriaenssens E.M."/>
            <person name="Foster-Nyarko E."/>
            <person name="Jarju S."/>
            <person name="Secka A."/>
            <person name="Antonio M."/>
            <person name="Oren A."/>
            <person name="Chaudhuri R.R."/>
            <person name="La Ragione R."/>
            <person name="Hildebrand F."/>
            <person name="Pallen M.J."/>
        </authorList>
    </citation>
    <scope>NUCLEOTIDE SEQUENCE</scope>
    <source>
        <strain evidence="8">ChiHjej8B7-3636</strain>
    </source>
</reference>
<sequence length="302" mass="33780">MTIQRPTWLQAVASLFALAGVVLVCWCGVFVVKGLLSTDALTAFLARYPGDAPRLASTPEGIPAFVSWTHFLNAFFLVLIVRTAFRVRTEKRAGGLWTSKRVKKRRMSLALWAHIAVDCLWLINGIVFVALLFISGHWGRIVPVSWEVFPNALSALLQYLSLDWPTHRGWVNYNALQQLSYFAIVFIASPIAAVTGFRLSTFYPKGRVWQRLLSDSLAKRLHFPTMLFFIAFVITHVGLVFTTGVLRNLNTMYGGADRVNGVGFAVFAATVVLMIVGWRFARRDDLIGKPAAWTGSVRMLTR</sequence>
<evidence type="ECO:0000313" key="8">
    <source>
        <dbReference type="EMBL" id="HJA04122.1"/>
    </source>
</evidence>
<dbReference type="PANTHER" id="PTHR30485:SF0">
    <property type="entry name" value="NI_FE-HYDROGENASE 1 B-TYPE CYTOCHROME SUBUNIT-RELATED"/>
    <property type="match status" value="1"/>
</dbReference>
<feature type="transmembrane region" description="Helical" evidence="6">
    <location>
        <begin position="221"/>
        <end position="241"/>
    </location>
</feature>